<dbReference type="RefSeq" id="WP_310768683.1">
    <property type="nucleotide sequence ID" value="NZ_JBHRWR010000009.1"/>
</dbReference>
<evidence type="ECO:0000256" key="7">
    <source>
        <dbReference type="ARBA" id="ARBA00023136"/>
    </source>
</evidence>
<dbReference type="EMBL" id="JBHRWR010000009">
    <property type="protein sequence ID" value="MFC3574939.1"/>
    <property type="molecule type" value="Genomic_DNA"/>
</dbReference>
<evidence type="ECO:0000313" key="11">
    <source>
        <dbReference type="Proteomes" id="UP001595701"/>
    </source>
</evidence>
<dbReference type="InterPro" id="IPR050256">
    <property type="entry name" value="Glycosyltransferase_2"/>
</dbReference>
<evidence type="ECO:0000256" key="8">
    <source>
        <dbReference type="SAM" id="MobiDB-lite"/>
    </source>
</evidence>
<evidence type="ECO:0000256" key="1">
    <source>
        <dbReference type="ARBA" id="ARBA00004141"/>
    </source>
</evidence>
<dbReference type="PANTHER" id="PTHR48090">
    <property type="entry name" value="UNDECAPRENYL-PHOSPHATE 4-DEOXY-4-FORMAMIDO-L-ARABINOSE TRANSFERASE-RELATED"/>
    <property type="match status" value="1"/>
</dbReference>
<comment type="caution">
    <text evidence="10">The sequence shown here is derived from an EMBL/GenBank/DDBJ whole genome shotgun (WGS) entry which is preliminary data.</text>
</comment>
<sequence>MPTTPHHTAGGVPIATDQPSAAPPRSFLISVVLPCYNEDQVLRRTHDRLVRALHDLPHEIVYVDDGSTDGTWPLIQQLADTPGSVVRGVRFSRNFGHQAAALAGLAEATGDAVVLMDADLQDPPELIPSMAELWFKGWSIVSARRATRHGETQLKKSSAYLYYRLLARLSDQPVALDTGDFRLLDRKVVDFVTSLGEKELFLRGAISWTGFPETSITYERDARGAGTTKYTLRKMLALSRTGILAGAASLPLRIPTYLGAASLLGAGAALARGSVRRAAPLGAFGAQSLACGVLGEYLLGVFRQVQGRPPYLVMERTESSHGTTAKASAALVKELA</sequence>
<dbReference type="Proteomes" id="UP001595701">
    <property type="component" value="Unassembled WGS sequence"/>
</dbReference>
<keyword evidence="7" id="KW-0472">Membrane</keyword>
<keyword evidence="5" id="KW-0812">Transmembrane</keyword>
<dbReference type="EC" id="2.4.-.-" evidence="10"/>
<feature type="region of interest" description="Disordered" evidence="8">
    <location>
        <begin position="1"/>
        <end position="21"/>
    </location>
</feature>
<protein>
    <submittedName>
        <fullName evidence="10">Glycosyltransferase family 2 protein</fullName>
        <ecNumber evidence="10">2.4.-.-</ecNumber>
    </submittedName>
</protein>
<dbReference type="InterPro" id="IPR029044">
    <property type="entry name" value="Nucleotide-diphossugar_trans"/>
</dbReference>
<name>A0ABV7SGG3_9ACTN</name>
<evidence type="ECO:0000256" key="4">
    <source>
        <dbReference type="ARBA" id="ARBA00022679"/>
    </source>
</evidence>
<evidence type="ECO:0000313" key="10">
    <source>
        <dbReference type="EMBL" id="MFC3574939.1"/>
    </source>
</evidence>
<evidence type="ECO:0000256" key="3">
    <source>
        <dbReference type="ARBA" id="ARBA00022676"/>
    </source>
</evidence>
<feature type="domain" description="Glycosyltransferase 2-like" evidence="9">
    <location>
        <begin position="30"/>
        <end position="189"/>
    </location>
</feature>
<keyword evidence="4 10" id="KW-0808">Transferase</keyword>
<keyword evidence="11" id="KW-1185">Reference proteome</keyword>
<evidence type="ECO:0000259" key="9">
    <source>
        <dbReference type="Pfam" id="PF00535"/>
    </source>
</evidence>
<keyword evidence="3 10" id="KW-0328">Glycosyltransferase</keyword>
<dbReference type="CDD" id="cd04187">
    <property type="entry name" value="DPM1_like_bac"/>
    <property type="match status" value="1"/>
</dbReference>
<accession>A0ABV7SGG3</accession>
<evidence type="ECO:0000256" key="5">
    <source>
        <dbReference type="ARBA" id="ARBA00022692"/>
    </source>
</evidence>
<reference evidence="11" key="1">
    <citation type="journal article" date="2019" name="Int. J. Syst. Evol. Microbiol.">
        <title>The Global Catalogue of Microorganisms (GCM) 10K type strain sequencing project: providing services to taxonomists for standard genome sequencing and annotation.</title>
        <authorList>
            <consortium name="The Broad Institute Genomics Platform"/>
            <consortium name="The Broad Institute Genome Sequencing Center for Infectious Disease"/>
            <person name="Wu L."/>
            <person name="Ma J."/>
        </authorList>
    </citation>
    <scope>NUCLEOTIDE SEQUENCE [LARGE SCALE GENOMIC DNA]</scope>
    <source>
        <strain evidence="11">CGMCC 4.7035</strain>
    </source>
</reference>
<evidence type="ECO:0000256" key="2">
    <source>
        <dbReference type="ARBA" id="ARBA00006739"/>
    </source>
</evidence>
<dbReference type="SUPFAM" id="SSF53448">
    <property type="entry name" value="Nucleotide-diphospho-sugar transferases"/>
    <property type="match status" value="1"/>
</dbReference>
<comment type="similarity">
    <text evidence="2">Belongs to the glycosyltransferase 2 family.</text>
</comment>
<dbReference type="Gene3D" id="3.90.550.10">
    <property type="entry name" value="Spore Coat Polysaccharide Biosynthesis Protein SpsA, Chain A"/>
    <property type="match status" value="1"/>
</dbReference>
<evidence type="ECO:0000256" key="6">
    <source>
        <dbReference type="ARBA" id="ARBA00022989"/>
    </source>
</evidence>
<proteinExistence type="inferred from homology"/>
<gene>
    <name evidence="10" type="ORF">ACFOZ0_16965</name>
</gene>
<dbReference type="Pfam" id="PF00535">
    <property type="entry name" value="Glycos_transf_2"/>
    <property type="match status" value="1"/>
</dbReference>
<comment type="subcellular location">
    <subcellularLocation>
        <location evidence="1">Membrane</location>
        <topology evidence="1">Multi-pass membrane protein</topology>
    </subcellularLocation>
</comment>
<dbReference type="GO" id="GO:0016757">
    <property type="term" value="F:glycosyltransferase activity"/>
    <property type="evidence" value="ECO:0007669"/>
    <property type="project" value="UniProtKB-KW"/>
</dbReference>
<dbReference type="PANTHER" id="PTHR48090:SF1">
    <property type="entry name" value="PROPHAGE BACTOPRENOL GLUCOSYL TRANSFERASE HOMOLOG"/>
    <property type="match status" value="1"/>
</dbReference>
<organism evidence="10 11">
    <name type="scientific">Streptomyces yaanensis</name>
    <dbReference type="NCBI Taxonomy" id="1142239"/>
    <lineage>
        <taxon>Bacteria</taxon>
        <taxon>Bacillati</taxon>
        <taxon>Actinomycetota</taxon>
        <taxon>Actinomycetes</taxon>
        <taxon>Kitasatosporales</taxon>
        <taxon>Streptomycetaceae</taxon>
        <taxon>Streptomyces</taxon>
    </lineage>
</organism>
<keyword evidence="6" id="KW-1133">Transmembrane helix</keyword>
<dbReference type="InterPro" id="IPR001173">
    <property type="entry name" value="Glyco_trans_2-like"/>
</dbReference>